<proteinExistence type="predicted"/>
<organism evidence="1 2">
    <name type="scientific">Desulfonema magnum</name>
    <dbReference type="NCBI Taxonomy" id="45655"/>
    <lineage>
        <taxon>Bacteria</taxon>
        <taxon>Pseudomonadati</taxon>
        <taxon>Thermodesulfobacteriota</taxon>
        <taxon>Desulfobacteria</taxon>
        <taxon>Desulfobacterales</taxon>
        <taxon>Desulfococcaceae</taxon>
        <taxon>Desulfonema</taxon>
    </lineage>
</organism>
<dbReference type="KEGG" id="dmm:dnm_070590"/>
<dbReference type="Proteomes" id="UP000663722">
    <property type="component" value="Chromosome"/>
</dbReference>
<protein>
    <submittedName>
        <fullName evidence="1">Uncharacterized protein</fullName>
    </submittedName>
</protein>
<accession>A0A975BSV0</accession>
<evidence type="ECO:0000313" key="2">
    <source>
        <dbReference type="Proteomes" id="UP000663722"/>
    </source>
</evidence>
<dbReference type="AlphaFoldDB" id="A0A975BSV0"/>
<reference evidence="1" key="1">
    <citation type="journal article" date="2021" name="Microb. Physiol.">
        <title>Proteogenomic Insights into the Physiology of Marine, Sulfate-Reducing, Filamentous Desulfonema limicola and Desulfonema magnum.</title>
        <authorList>
            <person name="Schnaars V."/>
            <person name="Wohlbrand L."/>
            <person name="Scheve S."/>
            <person name="Hinrichs C."/>
            <person name="Reinhardt R."/>
            <person name="Rabus R."/>
        </authorList>
    </citation>
    <scope>NUCLEOTIDE SEQUENCE</scope>
    <source>
        <strain evidence="1">4be13</strain>
    </source>
</reference>
<evidence type="ECO:0000313" key="1">
    <source>
        <dbReference type="EMBL" id="QTA90995.1"/>
    </source>
</evidence>
<name>A0A975BSV0_9BACT</name>
<gene>
    <name evidence="1" type="ORF">dnm_070590</name>
</gene>
<sequence length="129" mass="15017">MFKIHSIFFQNVFIIILSYSQQIEKFSDCVRENKETRLFSWTKCLPGRKNPGFSPARHVRTATARKLFDLLRVEKNPKSVPRLPDSTGCANPAGTGRREFYHFLSNKKIEECQQTEFHSFVIYTNPSTL</sequence>
<keyword evidence="2" id="KW-1185">Reference proteome</keyword>
<dbReference type="EMBL" id="CP061800">
    <property type="protein sequence ID" value="QTA90995.1"/>
    <property type="molecule type" value="Genomic_DNA"/>
</dbReference>